<dbReference type="KEGG" id="gms:SOIL9_53780"/>
<evidence type="ECO:0000256" key="1">
    <source>
        <dbReference type="SAM" id="SignalP"/>
    </source>
</evidence>
<evidence type="ECO:0000313" key="3">
    <source>
        <dbReference type="Proteomes" id="UP000464178"/>
    </source>
</evidence>
<dbReference type="Pfam" id="PF07585">
    <property type="entry name" value="BBP7"/>
    <property type="match status" value="1"/>
</dbReference>
<sequence length="406" mass="43597">MRITFLAGTLLLATVNAARAQPAADPTPPVSPAPASTLAELTSAPTVMPPVEARPFDMSGPRFWATGDYMLMWYSPMRTVPLIQTVPAAIANTSQATGAVTVFPENNRIDFGAFSGVRAAVGANWDKFGAEVGGFILERKNETGSFFNNGTPVAIAQGYIAAGSGVPTSLYASLPNQYSGGVSAVAQSRLWGVDGNVRRAWYSLLSDSTDILIGFKYIDLQESLVITSPSFFPDGGIVDVRDSIRARNSFYGGYIGFNSRFGGNDRGFGLDLTSKSAIGGVAQRVELVGSNTFVSATGIVDTESGGLYARGLNAGTFTRGKFAYSHDLDLKLTYNFNRWVQVSFGYSLMYLSAVMRPGRAIDPIVNDSNVRFVAQPTPSTLPRPTFAWRSEELVVQGMTFGIRVQY</sequence>
<name>A0A6P2CVC6_9BACT</name>
<protein>
    <submittedName>
        <fullName evidence="2">Uncharacterized protein</fullName>
    </submittedName>
</protein>
<accession>A0A6P2CVC6</accession>
<proteinExistence type="predicted"/>
<keyword evidence="1" id="KW-0732">Signal</keyword>
<evidence type="ECO:0000313" key="2">
    <source>
        <dbReference type="EMBL" id="VTR92336.1"/>
    </source>
</evidence>
<reference evidence="2 3" key="1">
    <citation type="submission" date="2019-05" db="EMBL/GenBank/DDBJ databases">
        <authorList>
            <consortium name="Science for Life Laboratories"/>
        </authorList>
    </citation>
    <scope>NUCLEOTIDE SEQUENCE [LARGE SCALE GENOMIC DNA]</scope>
    <source>
        <strain evidence="2">Soil9</strain>
    </source>
</reference>
<dbReference type="EMBL" id="LR593886">
    <property type="protein sequence ID" value="VTR92336.1"/>
    <property type="molecule type" value="Genomic_DNA"/>
</dbReference>
<keyword evidence="3" id="KW-1185">Reference proteome</keyword>
<feature type="chain" id="PRO_5026898550" evidence="1">
    <location>
        <begin position="21"/>
        <end position="406"/>
    </location>
</feature>
<feature type="signal peptide" evidence="1">
    <location>
        <begin position="1"/>
        <end position="20"/>
    </location>
</feature>
<gene>
    <name evidence="2" type="ORF">SOIL9_53780</name>
</gene>
<dbReference type="AlphaFoldDB" id="A0A6P2CVC6"/>
<dbReference type="RefSeq" id="WP_162667220.1">
    <property type="nucleotide sequence ID" value="NZ_LR593886.1"/>
</dbReference>
<dbReference type="Proteomes" id="UP000464178">
    <property type="component" value="Chromosome"/>
</dbReference>
<dbReference type="InterPro" id="IPR011446">
    <property type="entry name" value="BBP7"/>
</dbReference>
<organism evidence="2 3">
    <name type="scientific">Gemmata massiliana</name>
    <dbReference type="NCBI Taxonomy" id="1210884"/>
    <lineage>
        <taxon>Bacteria</taxon>
        <taxon>Pseudomonadati</taxon>
        <taxon>Planctomycetota</taxon>
        <taxon>Planctomycetia</taxon>
        <taxon>Gemmatales</taxon>
        <taxon>Gemmataceae</taxon>
        <taxon>Gemmata</taxon>
    </lineage>
</organism>